<reference evidence="1" key="2">
    <citation type="submission" date="2020-05" db="UniProtKB">
        <authorList>
            <consortium name="EnsemblMetazoa"/>
        </authorList>
    </citation>
    <scope>IDENTIFICATION</scope>
    <source>
        <strain evidence="1">MINIMUS1</strain>
    </source>
</reference>
<sequence length="247" mass="28256">MVFDAAAKVSGVSLNSFLLAGPDLRRDVADDGTKWVKMPDLTPTSRWFIGPSFLCTSESTWPGTDMPLINTTEELRPNVLHHSISDTFIDFHRFSKWKRLLRTVGYVVRFVTNARRAVNKDVVLGGPLTQDVYAYDTCCLQKDAPPTQPRKSKLKKNSPLYTLSPILDAHGLLRMRGRLAETFAISDSLRHPIILPRKHRGTELLILDLHERYKHCNHRTVVSELRSRYYIPRVLSEYSRVLGRKDV</sequence>
<name>A0A182WHM2_9DIPT</name>
<dbReference type="AlphaFoldDB" id="A0A182WHM2"/>
<dbReference type="EnsemblMetazoa" id="AMIN009876-RA">
    <property type="protein sequence ID" value="AMIN009876-PA"/>
    <property type="gene ID" value="AMIN009876"/>
</dbReference>
<dbReference type="PANTHER" id="PTHR47331">
    <property type="entry name" value="PHD-TYPE DOMAIN-CONTAINING PROTEIN"/>
    <property type="match status" value="1"/>
</dbReference>
<evidence type="ECO:0000313" key="1">
    <source>
        <dbReference type="EnsemblMetazoa" id="AMIN009876-PA"/>
    </source>
</evidence>
<dbReference type="PANTHER" id="PTHR47331:SF1">
    <property type="entry name" value="GAG-LIKE PROTEIN"/>
    <property type="match status" value="1"/>
</dbReference>
<dbReference type="STRING" id="112268.A0A182WHM2"/>
<protein>
    <submittedName>
        <fullName evidence="1">Uncharacterized protein</fullName>
    </submittedName>
</protein>
<accession>A0A182WHM2</accession>
<dbReference type="Proteomes" id="UP000075920">
    <property type="component" value="Unassembled WGS sequence"/>
</dbReference>
<organism evidence="1 2">
    <name type="scientific">Anopheles minimus</name>
    <dbReference type="NCBI Taxonomy" id="112268"/>
    <lineage>
        <taxon>Eukaryota</taxon>
        <taxon>Metazoa</taxon>
        <taxon>Ecdysozoa</taxon>
        <taxon>Arthropoda</taxon>
        <taxon>Hexapoda</taxon>
        <taxon>Insecta</taxon>
        <taxon>Pterygota</taxon>
        <taxon>Neoptera</taxon>
        <taxon>Endopterygota</taxon>
        <taxon>Diptera</taxon>
        <taxon>Nematocera</taxon>
        <taxon>Culicoidea</taxon>
        <taxon>Culicidae</taxon>
        <taxon>Anophelinae</taxon>
        <taxon>Anopheles</taxon>
    </lineage>
</organism>
<dbReference type="VEuPathDB" id="VectorBase:AMIN009876"/>
<reference evidence="2" key="1">
    <citation type="submission" date="2013-03" db="EMBL/GenBank/DDBJ databases">
        <title>The Genome Sequence of Anopheles minimus MINIMUS1.</title>
        <authorList>
            <consortium name="The Broad Institute Genomics Platform"/>
            <person name="Neafsey D.E."/>
            <person name="Walton C."/>
            <person name="Walker B."/>
            <person name="Young S.K."/>
            <person name="Zeng Q."/>
            <person name="Gargeya S."/>
            <person name="Fitzgerald M."/>
            <person name="Haas B."/>
            <person name="Abouelleil A."/>
            <person name="Allen A.W."/>
            <person name="Alvarado L."/>
            <person name="Arachchi H.M."/>
            <person name="Berlin A.M."/>
            <person name="Chapman S.B."/>
            <person name="Gainer-Dewar J."/>
            <person name="Goldberg J."/>
            <person name="Griggs A."/>
            <person name="Gujja S."/>
            <person name="Hansen M."/>
            <person name="Howarth C."/>
            <person name="Imamovic A."/>
            <person name="Ireland A."/>
            <person name="Larimer J."/>
            <person name="McCowan C."/>
            <person name="Murphy C."/>
            <person name="Pearson M."/>
            <person name="Poon T.W."/>
            <person name="Priest M."/>
            <person name="Roberts A."/>
            <person name="Saif S."/>
            <person name="Shea T."/>
            <person name="Sisk P."/>
            <person name="Sykes S."/>
            <person name="Wortman J."/>
            <person name="Nusbaum C."/>
            <person name="Birren B."/>
        </authorList>
    </citation>
    <scope>NUCLEOTIDE SEQUENCE [LARGE SCALE GENOMIC DNA]</scope>
    <source>
        <strain evidence="2">MINIMUS1</strain>
    </source>
</reference>
<keyword evidence="2" id="KW-1185">Reference proteome</keyword>
<proteinExistence type="predicted"/>
<evidence type="ECO:0000313" key="2">
    <source>
        <dbReference type="Proteomes" id="UP000075920"/>
    </source>
</evidence>